<keyword evidence="6" id="KW-1133">Transmembrane helix</keyword>
<keyword evidence="6" id="KW-0472">Membrane</keyword>
<evidence type="ECO:0000256" key="3">
    <source>
        <dbReference type="ARBA" id="ARBA00022827"/>
    </source>
</evidence>
<proteinExistence type="predicted"/>
<gene>
    <name evidence="9" type="ORF">AAFC00_000260</name>
</gene>
<dbReference type="PANTHER" id="PTHR12645:SF1">
    <property type="entry name" value="FAD-LINKED SULFHYDRYL OXIDASE ERV2"/>
    <property type="match status" value="1"/>
</dbReference>
<dbReference type="EMBL" id="JBFMKM010000009">
    <property type="protein sequence ID" value="KAL1303796.1"/>
    <property type="molecule type" value="Genomic_DNA"/>
</dbReference>
<dbReference type="Pfam" id="PF04777">
    <property type="entry name" value="Evr1_Alr"/>
    <property type="match status" value="1"/>
</dbReference>
<keyword evidence="6" id="KW-0812">Transmembrane</keyword>
<dbReference type="RefSeq" id="XP_069200071.1">
    <property type="nucleotide sequence ID" value="XM_069342053.1"/>
</dbReference>
<feature type="domain" description="ERV/ALR sulfhydryl oxidase" evidence="8">
    <location>
        <begin position="82"/>
        <end position="182"/>
    </location>
</feature>
<keyword evidence="5" id="KW-1015">Disulfide bond</keyword>
<name>A0ABR3PCE4_9PEZI</name>
<sequence>MPVAPGPSRRFVLLLIGVSAFLCFFFVASFRNQAQGVRHPLANGSGSSGRVFPDTAQAVNGEVGEISQATLDGHVIAPKLGNATIKAELGRAAWKVLHTTFARFPDKPTKDESAALKSYIHLFQRLYPCGECAAHFRHFLDKFPPQVSSRSAAAAWGCHIHNEVNKSLKKDLFDCSQIGDFYDCGCAEDETTEGAKLKSDAGAASKEQGSSEKGQQFGEEMLTGDTPLKLEQEGYGRGG</sequence>
<dbReference type="SUPFAM" id="SSF69000">
    <property type="entry name" value="FAD-dependent thiol oxidase"/>
    <property type="match status" value="1"/>
</dbReference>
<feature type="transmembrane region" description="Helical" evidence="6">
    <location>
        <begin position="12"/>
        <end position="30"/>
    </location>
</feature>
<comment type="catalytic activity">
    <reaction evidence="6">
        <text>2 R'C(R)SH + O2 = R'C(R)S-S(R)CR' + H2O2</text>
        <dbReference type="Rhea" id="RHEA:17357"/>
        <dbReference type="ChEBI" id="CHEBI:15379"/>
        <dbReference type="ChEBI" id="CHEBI:16240"/>
        <dbReference type="ChEBI" id="CHEBI:16520"/>
        <dbReference type="ChEBI" id="CHEBI:17412"/>
        <dbReference type="EC" id="1.8.3.2"/>
    </reaction>
</comment>
<dbReference type="InterPro" id="IPR039799">
    <property type="entry name" value="ALR/ERV"/>
</dbReference>
<organism evidence="9 10">
    <name type="scientific">Neodothiora populina</name>
    <dbReference type="NCBI Taxonomy" id="2781224"/>
    <lineage>
        <taxon>Eukaryota</taxon>
        <taxon>Fungi</taxon>
        <taxon>Dikarya</taxon>
        <taxon>Ascomycota</taxon>
        <taxon>Pezizomycotina</taxon>
        <taxon>Dothideomycetes</taxon>
        <taxon>Dothideomycetidae</taxon>
        <taxon>Dothideales</taxon>
        <taxon>Dothioraceae</taxon>
        <taxon>Neodothiora</taxon>
    </lineage>
</organism>
<evidence type="ECO:0000256" key="7">
    <source>
        <dbReference type="SAM" id="MobiDB-lite"/>
    </source>
</evidence>
<evidence type="ECO:0000313" key="9">
    <source>
        <dbReference type="EMBL" id="KAL1303796.1"/>
    </source>
</evidence>
<keyword evidence="2 6" id="KW-0285">Flavoprotein</keyword>
<comment type="caution">
    <text evidence="9">The sequence shown here is derived from an EMBL/GenBank/DDBJ whole genome shotgun (WGS) entry which is preliminary data.</text>
</comment>
<dbReference type="InterPro" id="IPR017905">
    <property type="entry name" value="ERV/ALR_sulphydryl_oxidase"/>
</dbReference>
<dbReference type="InterPro" id="IPR036774">
    <property type="entry name" value="ERV/ALR_sulphydryl_oxid_sf"/>
</dbReference>
<dbReference type="Gene3D" id="1.20.120.310">
    <property type="entry name" value="ERV/ALR sulfhydryl oxidase domain"/>
    <property type="match status" value="1"/>
</dbReference>
<feature type="region of interest" description="Disordered" evidence="7">
    <location>
        <begin position="195"/>
        <end position="239"/>
    </location>
</feature>
<keyword evidence="4 6" id="KW-0560">Oxidoreductase</keyword>
<evidence type="ECO:0000256" key="6">
    <source>
        <dbReference type="RuleBase" id="RU371123"/>
    </source>
</evidence>
<dbReference type="GeneID" id="95973963"/>
<evidence type="ECO:0000256" key="4">
    <source>
        <dbReference type="ARBA" id="ARBA00023002"/>
    </source>
</evidence>
<feature type="compositionally biased region" description="Basic and acidic residues" evidence="7">
    <location>
        <begin position="228"/>
        <end position="239"/>
    </location>
</feature>
<keyword evidence="10" id="KW-1185">Reference proteome</keyword>
<reference evidence="9 10" key="1">
    <citation type="submission" date="2024-07" db="EMBL/GenBank/DDBJ databases">
        <title>Draft sequence of the Neodothiora populina.</title>
        <authorList>
            <person name="Drown D.D."/>
            <person name="Schuette U.S."/>
            <person name="Buechlein A.B."/>
            <person name="Rusch D.R."/>
            <person name="Winton L.W."/>
            <person name="Adams G.A."/>
        </authorList>
    </citation>
    <scope>NUCLEOTIDE SEQUENCE [LARGE SCALE GENOMIC DNA]</scope>
    <source>
        <strain evidence="9 10">CPC 39397</strain>
    </source>
</reference>
<dbReference type="PROSITE" id="PS51324">
    <property type="entry name" value="ERV_ALR"/>
    <property type="match status" value="1"/>
</dbReference>
<evidence type="ECO:0000256" key="5">
    <source>
        <dbReference type="ARBA" id="ARBA00023157"/>
    </source>
</evidence>
<comment type="cofactor">
    <cofactor evidence="1 6">
        <name>FAD</name>
        <dbReference type="ChEBI" id="CHEBI:57692"/>
    </cofactor>
</comment>
<keyword evidence="3 6" id="KW-0274">FAD</keyword>
<dbReference type="PANTHER" id="PTHR12645">
    <property type="entry name" value="ALR/ERV"/>
    <property type="match status" value="1"/>
</dbReference>
<evidence type="ECO:0000313" key="10">
    <source>
        <dbReference type="Proteomes" id="UP001562354"/>
    </source>
</evidence>
<evidence type="ECO:0000259" key="8">
    <source>
        <dbReference type="PROSITE" id="PS51324"/>
    </source>
</evidence>
<evidence type="ECO:0000256" key="1">
    <source>
        <dbReference type="ARBA" id="ARBA00001974"/>
    </source>
</evidence>
<accession>A0ABR3PCE4</accession>
<dbReference type="EC" id="1.8.3.2" evidence="6"/>
<dbReference type="Proteomes" id="UP001562354">
    <property type="component" value="Unassembled WGS sequence"/>
</dbReference>
<protein>
    <recommendedName>
        <fullName evidence="6">Sulfhydryl oxidase</fullName>
        <ecNumber evidence="6">1.8.3.2</ecNumber>
    </recommendedName>
</protein>
<evidence type="ECO:0000256" key="2">
    <source>
        <dbReference type="ARBA" id="ARBA00022630"/>
    </source>
</evidence>